<keyword evidence="2" id="KW-0820">tRNA-binding</keyword>
<accession>A0A142V7S0</accession>
<dbReference type="HAMAP" id="MF_00518">
    <property type="entry name" value="Deacylase_Dtd"/>
    <property type="match status" value="1"/>
</dbReference>
<evidence type="ECO:0000256" key="1">
    <source>
        <dbReference type="ARBA" id="ARBA00009673"/>
    </source>
</evidence>
<proteinExistence type="inferred from homology"/>
<reference evidence="3 6" key="1">
    <citation type="submission" date="2015-03" db="EMBL/GenBank/DDBJ databases">
        <title>Genomic characterization of Dehalococcoides mccartyi strain 11a5, an unusal plasmid-containing chloroethene dechlorinator.</title>
        <authorList>
            <person name="Zhao S."/>
            <person name="Ding C."/>
            <person name="He J."/>
        </authorList>
    </citation>
    <scope>NUCLEOTIDE SEQUENCE [LARGE SCALE GENOMIC DNA]</scope>
    <source>
        <strain evidence="3 6">11a5</strain>
    </source>
</reference>
<dbReference type="NCBIfam" id="TIGR00256">
    <property type="entry name" value="D-aminoacyl-tRNA deacylase"/>
    <property type="match status" value="1"/>
</dbReference>
<dbReference type="EMBL" id="QGLD01000001">
    <property type="protein sequence ID" value="RAL71137.1"/>
    <property type="molecule type" value="Genomic_DNA"/>
</dbReference>
<comment type="domain">
    <text evidence="2">A Gly-cisPro motif from one monomer fits into the active site of the other monomer to allow specific chiral rejection of L-amino acids.</text>
</comment>
<dbReference type="PANTHER" id="PTHR10472:SF5">
    <property type="entry name" value="D-AMINOACYL-TRNA DEACYLASE 1"/>
    <property type="match status" value="1"/>
</dbReference>
<evidence type="ECO:0000313" key="8">
    <source>
        <dbReference type="Proteomes" id="UP000248786"/>
    </source>
</evidence>
<dbReference type="GO" id="GO:0000049">
    <property type="term" value="F:tRNA binding"/>
    <property type="evidence" value="ECO:0007669"/>
    <property type="project" value="UniProtKB-UniRule"/>
</dbReference>
<comment type="subunit">
    <text evidence="2">Homodimer.</text>
</comment>
<dbReference type="Gene3D" id="3.50.80.10">
    <property type="entry name" value="D-tyrosyl-tRNA(Tyr) deacylase"/>
    <property type="match status" value="1"/>
</dbReference>
<dbReference type="PATRIC" id="fig|61435.13.peg.18"/>
<dbReference type="FunFam" id="3.50.80.10:FF:000001">
    <property type="entry name" value="D-aminoacyl-tRNA deacylase"/>
    <property type="match status" value="1"/>
</dbReference>
<dbReference type="Pfam" id="PF02580">
    <property type="entry name" value="Tyr_Deacylase"/>
    <property type="match status" value="1"/>
</dbReference>
<dbReference type="AlphaFoldDB" id="A0A142V7S0"/>
<dbReference type="PANTHER" id="PTHR10472">
    <property type="entry name" value="D-TYROSYL-TRNA TYR DEACYLASE"/>
    <property type="match status" value="1"/>
</dbReference>
<dbReference type="GO" id="GO:0051500">
    <property type="term" value="F:D-tyrosyl-tRNA(Tyr) deacylase activity"/>
    <property type="evidence" value="ECO:0007669"/>
    <property type="project" value="TreeGrafter"/>
</dbReference>
<comment type="subcellular location">
    <subcellularLocation>
        <location evidence="2">Cytoplasm</location>
    </subcellularLocation>
</comment>
<dbReference type="EC" id="3.1.1.-" evidence="2"/>
<keyword evidence="2" id="KW-0694">RNA-binding</keyword>
<comment type="function">
    <text evidence="2">An aminoacyl-tRNA editing enzyme that deacylates mischarged D-aminoacyl-tRNAs. Also deacylates mischarged glycyl-tRNA(Ala), protecting cells against glycine mischarging by AlaRS. Acts via tRNA-based rather than protein-based catalysis; rejects L-amino acids rather than detecting D-amino acids in the active site. By recycling D-aminoacyl-tRNA to D-amino acids and free tRNA molecules, this enzyme counteracts the toxicity associated with the formation of D-aminoacyl-tRNA entities in vivo and helps enforce protein L-homochirality.</text>
</comment>
<dbReference type="EC" id="3.1.1.96" evidence="2"/>
<keyword evidence="2" id="KW-0963">Cytoplasm</keyword>
<evidence type="ECO:0000313" key="5">
    <source>
        <dbReference type="EMBL" id="RAL71137.1"/>
    </source>
</evidence>
<keyword evidence="2 4" id="KW-0378">Hydrolase</keyword>
<evidence type="ECO:0000313" key="7">
    <source>
        <dbReference type="Proteomes" id="UP000233649"/>
    </source>
</evidence>
<dbReference type="OMA" id="VFGADMK"/>
<feature type="short sequence motif" description="Gly-cisPro motif, important for rejection of L-amino acids" evidence="2">
    <location>
        <begin position="137"/>
        <end position="138"/>
    </location>
</feature>
<reference evidence="5 8" key="3">
    <citation type="submission" date="2018-05" db="EMBL/GenBank/DDBJ databases">
        <title>Draft genome sequences of Dehalococcoides mccartyi strains RC and KS.</title>
        <authorList>
            <person name="Higgins S.A."/>
            <person name="Padilla-Crespo E."/>
            <person name="Loeffler F.E."/>
        </authorList>
    </citation>
    <scope>NUCLEOTIDE SEQUENCE [LARGE SCALE GENOMIC DNA]</scope>
    <source>
        <strain evidence="5 8">KS</strain>
    </source>
</reference>
<organism evidence="3 6">
    <name type="scientific">Dehalococcoides mccartyi</name>
    <dbReference type="NCBI Taxonomy" id="61435"/>
    <lineage>
        <taxon>Bacteria</taxon>
        <taxon>Bacillati</taxon>
        <taxon>Chloroflexota</taxon>
        <taxon>Dehalococcoidia</taxon>
        <taxon>Dehalococcoidales</taxon>
        <taxon>Dehalococcoidaceae</taxon>
        <taxon>Dehalococcoides</taxon>
    </lineage>
</organism>
<dbReference type="GO" id="GO:0106026">
    <property type="term" value="F:Gly-tRNA(Ala) deacylase activity"/>
    <property type="evidence" value="ECO:0007669"/>
    <property type="project" value="UniProtKB-UniRule"/>
</dbReference>
<comment type="catalytic activity">
    <reaction evidence="2">
        <text>a D-aminoacyl-tRNA + H2O = a tRNA + a D-alpha-amino acid + H(+)</text>
        <dbReference type="Rhea" id="RHEA:13953"/>
        <dbReference type="Rhea" id="RHEA-COMP:10123"/>
        <dbReference type="Rhea" id="RHEA-COMP:10124"/>
        <dbReference type="ChEBI" id="CHEBI:15377"/>
        <dbReference type="ChEBI" id="CHEBI:15378"/>
        <dbReference type="ChEBI" id="CHEBI:59871"/>
        <dbReference type="ChEBI" id="CHEBI:78442"/>
        <dbReference type="ChEBI" id="CHEBI:79333"/>
        <dbReference type="EC" id="3.1.1.96"/>
    </reaction>
</comment>
<evidence type="ECO:0000313" key="4">
    <source>
        <dbReference type="EMBL" id="PKH47573.1"/>
    </source>
</evidence>
<comment type="similarity">
    <text evidence="1 2">Belongs to the DTD family.</text>
</comment>
<dbReference type="Proteomes" id="UP000076394">
    <property type="component" value="Chromosome"/>
</dbReference>
<evidence type="ECO:0000313" key="6">
    <source>
        <dbReference type="Proteomes" id="UP000076394"/>
    </source>
</evidence>
<dbReference type="Proteomes" id="UP000248786">
    <property type="component" value="Unassembled WGS sequence"/>
</dbReference>
<dbReference type="GO" id="GO:0019478">
    <property type="term" value="P:D-amino acid catabolic process"/>
    <property type="evidence" value="ECO:0007669"/>
    <property type="project" value="UniProtKB-UniRule"/>
</dbReference>
<dbReference type="Proteomes" id="UP000233649">
    <property type="component" value="Unassembled WGS sequence"/>
</dbReference>
<dbReference type="GO" id="GO:0043908">
    <property type="term" value="F:Ser(Gly)-tRNA(Ala) hydrolase activity"/>
    <property type="evidence" value="ECO:0007669"/>
    <property type="project" value="UniProtKB-UniRule"/>
</dbReference>
<dbReference type="OrthoDB" id="9801395at2"/>
<sequence length="153" mass="16851">MKAVVQRVSRASVRVSGETVGEIGPGLAVLLGVAEGDTEEDAEYLASKIINLRIFSDAEGKFNLSLKDLCREMLVVSQFTLIADTRKGRRPSFIEAAQPQEADGLYNVFIRLCREEGTQVATGQFGAMMMLEIYNDGPVTIILDSRDRLNPRL</sequence>
<evidence type="ECO:0000256" key="2">
    <source>
        <dbReference type="HAMAP-Rule" id="MF_00518"/>
    </source>
</evidence>
<dbReference type="RefSeq" id="WP_011308656.1">
    <property type="nucleotide sequence ID" value="NZ_AP024514.1"/>
</dbReference>
<evidence type="ECO:0000313" key="3">
    <source>
        <dbReference type="EMBL" id="AMU85850.1"/>
    </source>
</evidence>
<dbReference type="SMR" id="A0A142V7S0"/>
<dbReference type="InterPro" id="IPR023509">
    <property type="entry name" value="DTD-like_sf"/>
</dbReference>
<comment type="catalytic activity">
    <reaction evidence="2">
        <text>glycyl-tRNA(Ala) + H2O = tRNA(Ala) + glycine + H(+)</text>
        <dbReference type="Rhea" id="RHEA:53744"/>
        <dbReference type="Rhea" id="RHEA-COMP:9657"/>
        <dbReference type="Rhea" id="RHEA-COMP:13640"/>
        <dbReference type="ChEBI" id="CHEBI:15377"/>
        <dbReference type="ChEBI" id="CHEBI:15378"/>
        <dbReference type="ChEBI" id="CHEBI:57305"/>
        <dbReference type="ChEBI" id="CHEBI:78442"/>
        <dbReference type="ChEBI" id="CHEBI:78522"/>
    </reaction>
</comment>
<dbReference type="EMBL" id="CP011127">
    <property type="protein sequence ID" value="AMU85850.1"/>
    <property type="molecule type" value="Genomic_DNA"/>
</dbReference>
<dbReference type="GO" id="GO:0005737">
    <property type="term" value="C:cytoplasm"/>
    <property type="evidence" value="ECO:0007669"/>
    <property type="project" value="UniProtKB-SubCell"/>
</dbReference>
<dbReference type="InterPro" id="IPR003732">
    <property type="entry name" value="Daa-tRNA_deacyls_DTD"/>
</dbReference>
<dbReference type="EMBL" id="PHFD01000103">
    <property type="protein sequence ID" value="PKH47573.1"/>
    <property type="molecule type" value="Genomic_DNA"/>
</dbReference>
<gene>
    <name evidence="2" type="primary">dtd</name>
    <name evidence="5" type="ORF">C1G86_0083</name>
    <name evidence="4" type="ORF">CVH13_00420</name>
    <name evidence="3" type="ORF">Dm11a5_0018</name>
</gene>
<reference evidence="4 7" key="2">
    <citation type="journal article" date="2017" name="FEMS Microbiol. Ecol.">
        <title>Reconstructed genomes of novel Dehalococcoides mccartyi strains from 1,2,3,4-tetrachlorodibenzo-p-dioxin-dechlorinating enrichment cultures reveal divergent reductive dehalogenase gene profiles.</title>
        <authorList>
            <person name="Dam H.T."/>
            <person name="Vollmers J."/>
            <person name="Kaster A.K."/>
            <person name="Haggblom M.M."/>
        </authorList>
    </citation>
    <scope>NUCLEOTIDE SEQUENCE [LARGE SCALE GENOMIC DNA]</scope>
    <source>
        <strain evidence="4 7">H1-3-2.001</strain>
    </source>
</reference>
<dbReference type="SUPFAM" id="SSF69500">
    <property type="entry name" value="DTD-like"/>
    <property type="match status" value="1"/>
</dbReference>
<protein>
    <recommendedName>
        <fullName evidence="2">D-aminoacyl-tRNA deacylase</fullName>
        <shortName evidence="2">DTD</shortName>
        <ecNumber evidence="2">3.1.1.96</ecNumber>
    </recommendedName>
    <alternativeName>
        <fullName evidence="2">Gly-tRNA(Ala) deacylase</fullName>
        <ecNumber evidence="2">3.1.1.-</ecNumber>
    </alternativeName>
</protein>
<name>A0A142V7S0_9CHLR</name>
<dbReference type="CDD" id="cd00563">
    <property type="entry name" value="Dtyr_deacylase"/>
    <property type="match status" value="1"/>
</dbReference>